<gene>
    <name evidence="2" type="ORF">M413DRAFT_31685</name>
</gene>
<dbReference type="EMBL" id="KN831805">
    <property type="protein sequence ID" value="KIM36457.1"/>
    <property type="molecule type" value="Genomic_DNA"/>
</dbReference>
<evidence type="ECO:0000313" key="3">
    <source>
        <dbReference type="Proteomes" id="UP000053424"/>
    </source>
</evidence>
<dbReference type="Proteomes" id="UP000053424">
    <property type="component" value="Unassembled WGS sequence"/>
</dbReference>
<feature type="domain" description="HNH nuclease" evidence="1">
    <location>
        <begin position="171"/>
        <end position="261"/>
    </location>
</feature>
<dbReference type="InterPro" id="IPR003615">
    <property type="entry name" value="HNH_nuc"/>
</dbReference>
<proteinExistence type="predicted"/>
<evidence type="ECO:0000313" key="2">
    <source>
        <dbReference type="EMBL" id="KIM36457.1"/>
    </source>
</evidence>
<sequence length="342" mass="39158">MTALPSQVPEELQSKLHVVRAYNICLTLERSQIQNDTKTSNVHELECASNTGLIYSRILGYLIHFLPTQQGIEDVCTGVLSCADDEAALLDLGKMYFDYFIRAFRAKKDGEPVPTYYEPFSERPSYERFADMPFVEAPQNDADAKNNALFRDQFRCIVTGRYDSSLVFQNKELYEICDSAESNAKIGVLQCAHIFTASTNEDTDAERGSDNAEGDVSMWGLLKRFGYPRLREELTGHKVHRLENLMTLSCDFHHFFDTLWVWFVATDEKDTYKIECTHPLFHREYPEYVTFTTTDKVKLPVPSPVYLAIHAAYMEERKILDPDGASAETLEHALRKLEVSRS</sequence>
<evidence type="ECO:0000259" key="1">
    <source>
        <dbReference type="Pfam" id="PF13391"/>
    </source>
</evidence>
<reference evidence="3" key="2">
    <citation type="submission" date="2015-01" db="EMBL/GenBank/DDBJ databases">
        <title>Evolutionary Origins and Diversification of the Mycorrhizal Mutualists.</title>
        <authorList>
            <consortium name="DOE Joint Genome Institute"/>
            <consortium name="Mycorrhizal Genomics Consortium"/>
            <person name="Kohler A."/>
            <person name="Kuo A."/>
            <person name="Nagy L.G."/>
            <person name="Floudas D."/>
            <person name="Copeland A."/>
            <person name="Barry K.W."/>
            <person name="Cichocki N."/>
            <person name="Veneault-Fourrey C."/>
            <person name="LaButti K."/>
            <person name="Lindquist E.A."/>
            <person name="Lipzen A."/>
            <person name="Lundell T."/>
            <person name="Morin E."/>
            <person name="Murat C."/>
            <person name="Riley R."/>
            <person name="Ohm R."/>
            <person name="Sun H."/>
            <person name="Tunlid A."/>
            <person name="Henrissat B."/>
            <person name="Grigoriev I.V."/>
            <person name="Hibbett D.S."/>
            <person name="Martin F."/>
        </authorList>
    </citation>
    <scope>NUCLEOTIDE SEQUENCE [LARGE SCALE GENOMIC DNA]</scope>
    <source>
        <strain evidence="3">h7</strain>
    </source>
</reference>
<keyword evidence="3" id="KW-1185">Reference proteome</keyword>
<dbReference type="AlphaFoldDB" id="A0A0C2Y5X6"/>
<dbReference type="HOGENOM" id="CLU_049186_1_0_1"/>
<organism evidence="2 3">
    <name type="scientific">Hebeloma cylindrosporum</name>
    <dbReference type="NCBI Taxonomy" id="76867"/>
    <lineage>
        <taxon>Eukaryota</taxon>
        <taxon>Fungi</taxon>
        <taxon>Dikarya</taxon>
        <taxon>Basidiomycota</taxon>
        <taxon>Agaricomycotina</taxon>
        <taxon>Agaricomycetes</taxon>
        <taxon>Agaricomycetidae</taxon>
        <taxon>Agaricales</taxon>
        <taxon>Agaricineae</taxon>
        <taxon>Hymenogastraceae</taxon>
        <taxon>Hebeloma</taxon>
    </lineage>
</organism>
<accession>A0A0C2Y5X6</accession>
<protein>
    <recommendedName>
        <fullName evidence="1">HNH nuclease domain-containing protein</fullName>
    </recommendedName>
</protein>
<reference evidence="2 3" key="1">
    <citation type="submission" date="2014-04" db="EMBL/GenBank/DDBJ databases">
        <authorList>
            <consortium name="DOE Joint Genome Institute"/>
            <person name="Kuo A."/>
            <person name="Gay G."/>
            <person name="Dore J."/>
            <person name="Kohler A."/>
            <person name="Nagy L.G."/>
            <person name="Floudas D."/>
            <person name="Copeland A."/>
            <person name="Barry K.W."/>
            <person name="Cichocki N."/>
            <person name="Veneault-Fourrey C."/>
            <person name="LaButti K."/>
            <person name="Lindquist E.A."/>
            <person name="Lipzen A."/>
            <person name="Lundell T."/>
            <person name="Morin E."/>
            <person name="Murat C."/>
            <person name="Sun H."/>
            <person name="Tunlid A."/>
            <person name="Henrissat B."/>
            <person name="Grigoriev I.V."/>
            <person name="Hibbett D.S."/>
            <person name="Martin F."/>
            <person name="Nordberg H.P."/>
            <person name="Cantor M.N."/>
            <person name="Hua S.X."/>
        </authorList>
    </citation>
    <scope>NUCLEOTIDE SEQUENCE [LARGE SCALE GENOMIC DNA]</scope>
    <source>
        <strain evidence="3">h7</strain>
    </source>
</reference>
<dbReference type="STRING" id="686832.A0A0C2Y5X6"/>
<dbReference type="Pfam" id="PF13391">
    <property type="entry name" value="HNH_2"/>
    <property type="match status" value="1"/>
</dbReference>
<name>A0A0C2Y5X6_HEBCY</name>
<dbReference type="OrthoDB" id="2104739at2759"/>